<organism evidence="1 2">
    <name type="scientific">Alteromonas mediterranea</name>
    <dbReference type="NCBI Taxonomy" id="314275"/>
    <lineage>
        <taxon>Bacteria</taxon>
        <taxon>Pseudomonadati</taxon>
        <taxon>Pseudomonadota</taxon>
        <taxon>Gammaproteobacteria</taxon>
        <taxon>Alteromonadales</taxon>
        <taxon>Alteromonadaceae</taxon>
        <taxon>Alteromonas/Salinimonas group</taxon>
        <taxon>Alteromonas</taxon>
    </lineage>
</organism>
<evidence type="ECO:0000313" key="2">
    <source>
        <dbReference type="Proteomes" id="UP000061468"/>
    </source>
</evidence>
<evidence type="ECO:0000313" key="1">
    <source>
        <dbReference type="EMBL" id="AMJ80892.1"/>
    </source>
</evidence>
<dbReference type="AlphaFoldDB" id="A0AAC8XPD5"/>
<dbReference type="Proteomes" id="UP000061468">
    <property type="component" value="Plasmid pAMEDUM8_300"/>
</dbReference>
<geneLocation type="plasmid" evidence="1 2">
    <name>pAMEDUM8_300</name>
</geneLocation>
<name>A0AAC8XPD5_9ALTE</name>
<dbReference type="EMBL" id="CP013929">
    <property type="protein sequence ID" value="AMJ80892.1"/>
    <property type="molecule type" value="Genomic_DNA"/>
</dbReference>
<protein>
    <submittedName>
        <fullName evidence="1">Uncharacterized protein</fullName>
    </submittedName>
</protein>
<gene>
    <name evidence="1" type="ORF">AV942_21170</name>
</gene>
<reference evidence="1 2" key="1">
    <citation type="submission" date="2015-12" db="EMBL/GenBank/DDBJ databases">
        <title>Intraspecies pangenome expansion in the marine bacterium Alteromonas.</title>
        <authorList>
            <person name="Lopez-Perez M."/>
            <person name="Rodriguez-Valera F."/>
        </authorList>
    </citation>
    <scope>NUCLEOTIDE SEQUENCE [LARGE SCALE GENOMIC DNA]</scope>
    <source>
        <strain evidence="1 2">UM8</strain>
        <plasmid evidence="1 2">pAMEDUM8_300</plasmid>
    </source>
</reference>
<keyword evidence="1" id="KW-0614">Plasmid</keyword>
<accession>A0AAC8XPD5</accession>
<sequence>MTTDTDTKTKPTRKLLKIERLEPYLKFPSGLSLKQAKQNAKALKKEQGINQSEAMKIICWGNGIIDVRDFSQAIPKLIKHTFGLEHEQFGVFGTEDELQGFWYEDNGEIRAISVSRGWQSNTPEFLTDELANHLLSLKEEKLKEQRFLAAVKDCINSIGHKFYRTLNDIPLDDVTDKHHIRIDVDKLLFGAGGGSGQAVMEYVLASCYNTTDTASSIMQKALEIKFKRDEEKHFDISDEYDRQRLSDYVSRHRNFGSICSTLDDHNKDIVKRLIDNYHGW</sequence>
<proteinExistence type="predicted"/>
<dbReference type="RefSeq" id="WP_015068714.1">
    <property type="nucleotide sequence ID" value="NZ_CAKMLI010000003.1"/>
</dbReference>